<dbReference type="AlphaFoldDB" id="A0A1F6GLH4"/>
<sequence>MAQTLVFLFYNPLSPEDPEKYGLKAMESMGARCQFWVLLPLMSQHRPLEPGPEWVLDWADLDHRFAALEPEALFVDFFGGLSAWVGPMERVYRRMKAFGFRYVIPNLAPLPIAVPLVSSGLERGRFSRRLAKLKGLNKKRFKDLWTSRLVLLLKRATQIYPKPVQVFSLDNETLDQYCYRNQFPKELVVPIHSMDYDRFLAYRNSTPKAHPQKVCVFLDQAFTHHPDLKQILGQDPAKGAEAYLKKMNRLFGEIESKTGLKVVIAAHPRSQYDKLGNPFEERELVKGSTLEWVDRSQMVVAHWSTSVGLAALFGKPLLIAWVAGSHPLTRTLAHKLNTSLIDLERPEELDHFNLEQFPFRATDYTSYIRHYLKSEQAPAEQSCWQIMGPQLLKL</sequence>
<proteinExistence type="predicted"/>
<accession>A0A1F6GLH4</accession>
<reference evidence="1 2" key="1">
    <citation type="journal article" date="2016" name="Nat. Commun.">
        <title>Thousands of microbial genomes shed light on interconnected biogeochemical processes in an aquifer system.</title>
        <authorList>
            <person name="Anantharaman K."/>
            <person name="Brown C.T."/>
            <person name="Hug L.A."/>
            <person name="Sharon I."/>
            <person name="Castelle C.J."/>
            <person name="Probst A.J."/>
            <person name="Thomas B.C."/>
            <person name="Singh A."/>
            <person name="Wilkins M.J."/>
            <person name="Karaoz U."/>
            <person name="Brodie E.L."/>
            <person name="Williams K.H."/>
            <person name="Hubbard S.S."/>
            <person name="Banfield J.F."/>
        </authorList>
    </citation>
    <scope>NUCLEOTIDE SEQUENCE [LARGE SCALE GENOMIC DNA]</scope>
</reference>
<organism evidence="1 2">
    <name type="scientific">Candidatus Lambdaproteobacteria bacterium RIFOXYD2_FULL_56_26</name>
    <dbReference type="NCBI Taxonomy" id="1817773"/>
    <lineage>
        <taxon>Bacteria</taxon>
        <taxon>Pseudomonadati</taxon>
        <taxon>Pseudomonadota</taxon>
        <taxon>Candidatus Lambdaproteobacteria</taxon>
    </lineage>
</organism>
<evidence type="ECO:0000313" key="2">
    <source>
        <dbReference type="Proteomes" id="UP000177583"/>
    </source>
</evidence>
<evidence type="ECO:0000313" key="1">
    <source>
        <dbReference type="EMBL" id="OGG98963.1"/>
    </source>
</evidence>
<gene>
    <name evidence="1" type="ORF">A2557_02135</name>
</gene>
<name>A0A1F6GLH4_9PROT</name>
<evidence type="ECO:0008006" key="3">
    <source>
        <dbReference type="Google" id="ProtNLM"/>
    </source>
</evidence>
<comment type="caution">
    <text evidence="1">The sequence shown here is derived from an EMBL/GenBank/DDBJ whole genome shotgun (WGS) entry which is preliminary data.</text>
</comment>
<protein>
    <recommendedName>
        <fullName evidence="3">UDP-N-acetylglucosamine 2-epimerase domain-containing protein</fullName>
    </recommendedName>
</protein>
<dbReference type="Proteomes" id="UP000177583">
    <property type="component" value="Unassembled WGS sequence"/>
</dbReference>
<dbReference type="EMBL" id="MFNF01000064">
    <property type="protein sequence ID" value="OGG98963.1"/>
    <property type="molecule type" value="Genomic_DNA"/>
</dbReference>